<name>A0A068T945_NEOGA</name>
<gene>
    <name evidence="8" type="primary">yeiH</name>
    <name evidence="8" type="ORF">RG1141_CH27050</name>
</gene>
<evidence type="ECO:0000256" key="7">
    <source>
        <dbReference type="SAM" id="Phobius"/>
    </source>
</evidence>
<dbReference type="EMBL" id="HG938355">
    <property type="protein sequence ID" value="CDN55042.1"/>
    <property type="molecule type" value="Genomic_DNA"/>
</dbReference>
<comment type="subcellular location">
    <subcellularLocation>
        <location evidence="1">Cell membrane</location>
        <topology evidence="1">Multi-pass membrane protein</topology>
    </subcellularLocation>
</comment>
<feature type="transmembrane region" description="Helical" evidence="7">
    <location>
        <begin position="140"/>
        <end position="160"/>
    </location>
</feature>
<organism evidence="8 9">
    <name type="scientific">Neorhizobium galegae bv. officinalis bv. officinalis str. HAMBI 1141</name>
    <dbReference type="NCBI Taxonomy" id="1028801"/>
    <lineage>
        <taxon>Bacteria</taxon>
        <taxon>Pseudomonadati</taxon>
        <taxon>Pseudomonadota</taxon>
        <taxon>Alphaproteobacteria</taxon>
        <taxon>Hyphomicrobiales</taxon>
        <taxon>Rhizobiaceae</taxon>
        <taxon>Rhizobium/Agrobacterium group</taxon>
        <taxon>Neorhizobium</taxon>
    </lineage>
</organism>
<reference evidence="9" key="1">
    <citation type="journal article" date="2014" name="BMC Genomics">
        <title>Genome sequencing of two Neorhizobium galegae strains reveals a noeT gene responsible for the unusual acetylation of the nodulation factors.</title>
        <authorList>
            <person name="Osterman J."/>
            <person name="Marsh J."/>
            <person name="Laine P.K."/>
            <person name="Zeng Z."/>
            <person name="Alatalo E."/>
            <person name="Sullivan J.T."/>
            <person name="Young J.P."/>
            <person name="Thomas-Oates J."/>
            <person name="Paulin L."/>
            <person name="Lindstrom K."/>
        </authorList>
    </citation>
    <scope>NUCLEOTIDE SEQUENCE [LARGE SCALE GENOMIC DNA]</scope>
    <source>
        <strain evidence="9">HAMBI 1141</strain>
    </source>
</reference>
<dbReference type="KEGG" id="ngl:RG1141_CH27050"/>
<feature type="transmembrane region" description="Helical" evidence="7">
    <location>
        <begin position="21"/>
        <end position="40"/>
    </location>
</feature>
<evidence type="ECO:0000313" key="9">
    <source>
        <dbReference type="Proteomes" id="UP000028186"/>
    </source>
</evidence>
<dbReference type="HOGENOM" id="CLU_033541_1_1_5"/>
<evidence type="ECO:0000256" key="2">
    <source>
        <dbReference type="ARBA" id="ARBA00007977"/>
    </source>
</evidence>
<dbReference type="Proteomes" id="UP000028186">
    <property type="component" value="Chromosome I"/>
</dbReference>
<dbReference type="PATRIC" id="fig|1028801.3.peg.2755"/>
<dbReference type="PANTHER" id="PTHR30106">
    <property type="entry name" value="INNER MEMBRANE PROTEIN YEIH-RELATED"/>
    <property type="match status" value="1"/>
</dbReference>
<proteinExistence type="inferred from homology"/>
<evidence type="ECO:0000313" key="8">
    <source>
        <dbReference type="EMBL" id="CDN55042.1"/>
    </source>
</evidence>
<feature type="transmembrane region" description="Helical" evidence="7">
    <location>
        <begin position="166"/>
        <end position="188"/>
    </location>
</feature>
<dbReference type="RefSeq" id="WP_038544526.1">
    <property type="nucleotide sequence ID" value="NZ_HG938355.1"/>
</dbReference>
<dbReference type="eggNOG" id="COG2855">
    <property type="taxonomic scope" value="Bacteria"/>
</dbReference>
<comment type="similarity">
    <text evidence="2">Belongs to the UPF0324 family.</text>
</comment>
<feature type="transmembrane region" description="Helical" evidence="7">
    <location>
        <begin position="233"/>
        <end position="254"/>
    </location>
</feature>
<sequence length="346" mass="35938">MKPIQPTAEQRALPASPHWPALLQLLPGLLLTAAIATAALTVRNLTGWMALSPLILSIVFGMLIRNLAPVPVAVEPGIGFSLKRILRFGIVLLGLQVTAGQILSLGGAGLAMVALTLVTTFVAIRLVGRAMGVDRSLTDLIAAGTSVCGASAVIAANTVVRGKQEHVAYAVACVTLFGSLSMLVYPLLAAPLGLDARGYGLWTGSTIHEVAQVVAAAFQGGDVAGQFGTISKLARVVMLAPLIMTLALAMRSGAEGPSKASAPMPWFVLGFIGMMLFNSAVAIPAGVSQTLVTSTSFLLSMALAAMGLQTDIRKLKAEGWRPLALGAFGWLFIAVFGYAMLKLFAF</sequence>
<feature type="transmembrane region" description="Helical" evidence="7">
    <location>
        <begin position="109"/>
        <end position="128"/>
    </location>
</feature>
<feature type="transmembrane region" description="Helical" evidence="7">
    <location>
        <begin position="46"/>
        <end position="64"/>
    </location>
</feature>
<evidence type="ECO:0000256" key="3">
    <source>
        <dbReference type="ARBA" id="ARBA00022475"/>
    </source>
</evidence>
<feature type="transmembrane region" description="Helical" evidence="7">
    <location>
        <begin position="320"/>
        <end position="341"/>
    </location>
</feature>
<keyword evidence="6 7" id="KW-0472">Membrane</keyword>
<keyword evidence="5 7" id="KW-1133">Transmembrane helix</keyword>
<dbReference type="InterPro" id="IPR018383">
    <property type="entry name" value="UPF0324_pro"/>
</dbReference>
<feature type="transmembrane region" description="Helical" evidence="7">
    <location>
        <begin position="266"/>
        <end position="285"/>
    </location>
</feature>
<keyword evidence="4 7" id="KW-0812">Transmembrane</keyword>
<evidence type="ECO:0000256" key="5">
    <source>
        <dbReference type="ARBA" id="ARBA00022989"/>
    </source>
</evidence>
<evidence type="ECO:0000256" key="6">
    <source>
        <dbReference type="ARBA" id="ARBA00023136"/>
    </source>
</evidence>
<feature type="transmembrane region" description="Helical" evidence="7">
    <location>
        <begin position="291"/>
        <end position="308"/>
    </location>
</feature>
<dbReference type="GO" id="GO:0005886">
    <property type="term" value="C:plasma membrane"/>
    <property type="evidence" value="ECO:0007669"/>
    <property type="project" value="UniProtKB-SubCell"/>
</dbReference>
<accession>A0A068T945</accession>
<dbReference type="Pfam" id="PF03601">
    <property type="entry name" value="Cons_hypoth698"/>
    <property type="match status" value="1"/>
</dbReference>
<protein>
    <submittedName>
        <fullName evidence="8">Inner membrane protein YeiH</fullName>
    </submittedName>
</protein>
<evidence type="ECO:0000256" key="1">
    <source>
        <dbReference type="ARBA" id="ARBA00004651"/>
    </source>
</evidence>
<keyword evidence="3" id="KW-1003">Cell membrane</keyword>
<evidence type="ECO:0000256" key="4">
    <source>
        <dbReference type="ARBA" id="ARBA00022692"/>
    </source>
</evidence>
<dbReference type="PANTHER" id="PTHR30106:SF2">
    <property type="entry name" value="UPF0324 INNER MEMBRANE PROTEIN YEIH"/>
    <property type="match status" value="1"/>
</dbReference>
<dbReference type="AlphaFoldDB" id="A0A068T945"/>